<proteinExistence type="predicted"/>
<feature type="chain" id="PRO_5005207989" description="Orphan protein" evidence="1">
    <location>
        <begin position="21"/>
        <end position="190"/>
    </location>
</feature>
<reference evidence="2 3" key="1">
    <citation type="submission" date="2015-07" db="EMBL/GenBank/DDBJ databases">
        <authorList>
            <person name="Kim K.M."/>
        </authorList>
    </citation>
    <scope>NUCLEOTIDE SEQUENCE [LARGE SCALE GENOMIC DNA]</scope>
    <source>
        <strain evidence="2 3">KCTC 12363</strain>
    </source>
</reference>
<sequence>MKNFVKISCVLAFLFFFVNGQNVDAQSSRKNKKVLVIKKDNRRVPSKRVVYRKPVKKVVSIRILPNRTTIVHRGINYYYSGNRFYTYSGGRYIVITPKIGFRIKTLPVGYVRLRHLNRDYFWYNGIFYINVGNAYEVVEPELGTVIYELPHDAERVEIDGYSYYEFSNVVYEKIQLNGERAYEVVGFIEQ</sequence>
<dbReference type="EMBL" id="CP012040">
    <property type="protein sequence ID" value="AKP50663.1"/>
    <property type="molecule type" value="Genomic_DNA"/>
</dbReference>
<evidence type="ECO:0000256" key="1">
    <source>
        <dbReference type="SAM" id="SignalP"/>
    </source>
</evidence>
<dbReference type="InterPro" id="IPR045398">
    <property type="entry name" value="DUF6515"/>
</dbReference>
<keyword evidence="1" id="KW-0732">Signal</keyword>
<dbReference type="OrthoDB" id="952191at2"/>
<feature type="signal peptide" evidence="1">
    <location>
        <begin position="1"/>
        <end position="20"/>
    </location>
</feature>
<dbReference type="Pfam" id="PF20125">
    <property type="entry name" value="DUF6515"/>
    <property type="match status" value="1"/>
</dbReference>
<dbReference type="RefSeq" id="WP_048641087.1">
    <property type="nucleotide sequence ID" value="NZ_CP012040.1"/>
</dbReference>
<dbReference type="STRING" id="320787.CA2015_1214"/>
<gene>
    <name evidence="2" type="ORF">CA2015_1214</name>
</gene>
<accession>A0A0H4PCV1</accession>
<evidence type="ECO:0000313" key="3">
    <source>
        <dbReference type="Proteomes" id="UP000036520"/>
    </source>
</evidence>
<dbReference type="PATRIC" id="fig|320787.5.peg.1341"/>
<dbReference type="Proteomes" id="UP000036520">
    <property type="component" value="Chromosome"/>
</dbReference>
<organism evidence="2 3">
    <name type="scientific">Cyclobacterium amurskyense</name>
    <dbReference type="NCBI Taxonomy" id="320787"/>
    <lineage>
        <taxon>Bacteria</taxon>
        <taxon>Pseudomonadati</taxon>
        <taxon>Bacteroidota</taxon>
        <taxon>Cytophagia</taxon>
        <taxon>Cytophagales</taxon>
        <taxon>Cyclobacteriaceae</taxon>
        <taxon>Cyclobacterium</taxon>
    </lineage>
</organism>
<dbReference type="AlphaFoldDB" id="A0A0H4PCV1"/>
<protein>
    <recommendedName>
        <fullName evidence="4">Orphan protein</fullName>
    </recommendedName>
</protein>
<name>A0A0H4PCV1_9BACT</name>
<evidence type="ECO:0008006" key="4">
    <source>
        <dbReference type="Google" id="ProtNLM"/>
    </source>
</evidence>
<evidence type="ECO:0000313" key="2">
    <source>
        <dbReference type="EMBL" id="AKP50663.1"/>
    </source>
</evidence>
<keyword evidence="3" id="KW-1185">Reference proteome</keyword>
<dbReference type="KEGG" id="camu:CA2015_1214"/>